<evidence type="ECO:0000313" key="1">
    <source>
        <dbReference type="EMBL" id="OGM09031.1"/>
    </source>
</evidence>
<accession>A0A1F7X239</accession>
<comment type="caution">
    <text evidence="1">The sequence shown here is derived from an EMBL/GenBank/DDBJ whole genome shotgun (WGS) entry which is preliminary data.</text>
</comment>
<name>A0A1F7X239_9BACT</name>
<proteinExistence type="predicted"/>
<protein>
    <submittedName>
        <fullName evidence="1">Uncharacterized protein</fullName>
    </submittedName>
</protein>
<gene>
    <name evidence="1" type="ORF">A2Z67_01320</name>
</gene>
<evidence type="ECO:0000313" key="2">
    <source>
        <dbReference type="Proteomes" id="UP000176939"/>
    </source>
</evidence>
<dbReference type="EMBL" id="MGFQ01000030">
    <property type="protein sequence ID" value="OGM09031.1"/>
    <property type="molecule type" value="Genomic_DNA"/>
</dbReference>
<dbReference type="Proteomes" id="UP000176939">
    <property type="component" value="Unassembled WGS sequence"/>
</dbReference>
<dbReference type="AlphaFoldDB" id="A0A1F7X239"/>
<organism evidence="1 2">
    <name type="scientific">Candidatus Woesebacteria bacterium RBG_13_36_22</name>
    <dbReference type="NCBI Taxonomy" id="1802478"/>
    <lineage>
        <taxon>Bacteria</taxon>
        <taxon>Candidatus Woeseibacteriota</taxon>
    </lineage>
</organism>
<sequence>MTSEVLFTPQNHSTFRKLEGVYFGSNFLNPVDLFETKVVVNKNKGKTYINDFQASANTDGKFIDLYTTSGCVERVPLVFIEDVKELNSYSNDGLMVLRLVFPLSNDQITAFKTVNDIQLFSC</sequence>
<reference evidence="1 2" key="1">
    <citation type="journal article" date="2016" name="Nat. Commun.">
        <title>Thousands of microbial genomes shed light on interconnected biogeochemical processes in an aquifer system.</title>
        <authorList>
            <person name="Anantharaman K."/>
            <person name="Brown C.T."/>
            <person name="Hug L.A."/>
            <person name="Sharon I."/>
            <person name="Castelle C.J."/>
            <person name="Probst A.J."/>
            <person name="Thomas B.C."/>
            <person name="Singh A."/>
            <person name="Wilkins M.J."/>
            <person name="Karaoz U."/>
            <person name="Brodie E.L."/>
            <person name="Williams K.H."/>
            <person name="Hubbard S.S."/>
            <person name="Banfield J.F."/>
        </authorList>
    </citation>
    <scope>NUCLEOTIDE SEQUENCE [LARGE SCALE GENOMIC DNA]</scope>
</reference>